<comment type="caution">
    <text evidence="1">The sequence shown here is derived from an EMBL/GenBank/DDBJ whole genome shotgun (WGS) entry which is preliminary data.</text>
</comment>
<evidence type="ECO:0000313" key="1">
    <source>
        <dbReference type="EMBL" id="EFW29985.1"/>
    </source>
</evidence>
<proteinExistence type="predicted"/>
<reference evidence="1 2" key="1">
    <citation type="submission" date="2010-08" db="EMBL/GenBank/DDBJ databases">
        <authorList>
            <person name="Weinstock G."/>
            <person name="Sodergren E."/>
            <person name="Clifton S."/>
            <person name="Fulton L."/>
            <person name="Fulton B."/>
            <person name="Courtney L."/>
            <person name="Fronick C."/>
            <person name="Harrison M."/>
            <person name="Strong C."/>
            <person name="Farmer C."/>
            <person name="Delahaunty K."/>
            <person name="Markovic C."/>
            <person name="Hall O."/>
            <person name="Minx P."/>
            <person name="Tomlinson C."/>
            <person name="Mitreva M."/>
            <person name="Hou S."/>
            <person name="Chen J."/>
            <person name="Wollam A."/>
            <person name="Pepin K.H."/>
            <person name="Johnson M."/>
            <person name="Bhonagiri V."/>
            <person name="Zhang X."/>
            <person name="Suruliraj S."/>
            <person name="Warren W."/>
            <person name="Chinwalla A."/>
            <person name="Mardis E.R."/>
            <person name="Wilson R.K."/>
        </authorList>
    </citation>
    <scope>NUCLEOTIDE SEQUENCE [LARGE SCALE GENOMIC DNA]</scope>
    <source>
        <strain evidence="1 2">F0399</strain>
    </source>
</reference>
<name>E7N1L4_9FIRM</name>
<dbReference type="STRING" id="749551.HMPREF9555_00868"/>
<evidence type="ECO:0000313" key="2">
    <source>
        <dbReference type="Proteomes" id="UP000004633"/>
    </source>
</evidence>
<gene>
    <name evidence="1" type="ORF">HMPREF9555_00868</name>
</gene>
<dbReference type="HOGENOM" id="CLU_3205140_0_0_9"/>
<sequence>MMRYTLSENISAPILTLFSEKEISAAGRFSYFLIFSAHCAMITKT</sequence>
<dbReference type="Proteomes" id="UP000004633">
    <property type="component" value="Unassembled WGS sequence"/>
</dbReference>
<organism evidence="1 2">
    <name type="scientific">Selenomonas artemidis F0399</name>
    <dbReference type="NCBI Taxonomy" id="749551"/>
    <lineage>
        <taxon>Bacteria</taxon>
        <taxon>Bacillati</taxon>
        <taxon>Bacillota</taxon>
        <taxon>Negativicutes</taxon>
        <taxon>Selenomonadales</taxon>
        <taxon>Selenomonadaceae</taxon>
        <taxon>Selenomonas</taxon>
    </lineage>
</organism>
<dbReference type="EMBL" id="AECV01000014">
    <property type="protein sequence ID" value="EFW29985.1"/>
    <property type="molecule type" value="Genomic_DNA"/>
</dbReference>
<dbReference type="AlphaFoldDB" id="E7N1L4"/>
<accession>E7N1L4</accession>
<keyword evidence="2" id="KW-1185">Reference proteome</keyword>
<protein>
    <submittedName>
        <fullName evidence="1">Uncharacterized protein</fullName>
    </submittedName>
</protein>